<comment type="caution">
    <text evidence="3">The sequence shown here is derived from an EMBL/GenBank/DDBJ whole genome shotgun (WGS) entry which is preliminary data.</text>
</comment>
<keyword evidence="1" id="KW-0460">Magnesium</keyword>
<sequence length="201" mass="21210">MTGSPTNTGPVILLLAAGSSSRMRGGDKLLEDVNGQPCLRVMALRALATEQPVMIALPPDRPLRDQAIRDLPVTRITVPNAADGMGVSLATAAAHVTGPLMVVPADMPALTHADFETMLTAHKADPLAILRGTDHMNTAGHPVVFPSDLIGSLGNLTGDTGAKDIIKSNKSRLQMIALPDDHATLDLDTPESWQDYRARGV</sequence>
<dbReference type="Gene3D" id="3.90.550.10">
    <property type="entry name" value="Spore Coat Polysaccharide Biosynthesis Protein SpsA, Chain A"/>
    <property type="match status" value="1"/>
</dbReference>
<dbReference type="OrthoDB" id="9779263at2"/>
<dbReference type="CDD" id="cd04182">
    <property type="entry name" value="GT_2_like_f"/>
    <property type="match status" value="1"/>
</dbReference>
<evidence type="ECO:0000313" key="4">
    <source>
        <dbReference type="Proteomes" id="UP000238392"/>
    </source>
</evidence>
<keyword evidence="4" id="KW-1185">Reference proteome</keyword>
<evidence type="ECO:0000256" key="1">
    <source>
        <dbReference type="ARBA" id="ARBA00022842"/>
    </source>
</evidence>
<evidence type="ECO:0000259" key="2">
    <source>
        <dbReference type="Pfam" id="PF12804"/>
    </source>
</evidence>
<dbReference type="GO" id="GO:0016779">
    <property type="term" value="F:nucleotidyltransferase activity"/>
    <property type="evidence" value="ECO:0007669"/>
    <property type="project" value="UniProtKB-KW"/>
</dbReference>
<proteinExistence type="predicted"/>
<dbReference type="PANTHER" id="PTHR43777:SF1">
    <property type="entry name" value="MOLYBDENUM COFACTOR CYTIDYLYLTRANSFERASE"/>
    <property type="match status" value="1"/>
</dbReference>
<dbReference type="InterPro" id="IPR025877">
    <property type="entry name" value="MobA-like_NTP_Trfase"/>
</dbReference>
<organism evidence="3 4">
    <name type="scientific">Donghicola tyrosinivorans</name>
    <dbReference type="NCBI Taxonomy" id="1652492"/>
    <lineage>
        <taxon>Bacteria</taxon>
        <taxon>Pseudomonadati</taxon>
        <taxon>Pseudomonadota</taxon>
        <taxon>Alphaproteobacteria</taxon>
        <taxon>Rhodobacterales</taxon>
        <taxon>Roseobacteraceae</taxon>
        <taxon>Donghicola</taxon>
    </lineage>
</organism>
<dbReference type="Proteomes" id="UP000238392">
    <property type="component" value="Unassembled WGS sequence"/>
</dbReference>
<evidence type="ECO:0000313" key="3">
    <source>
        <dbReference type="EMBL" id="PRY90105.1"/>
    </source>
</evidence>
<dbReference type="PANTHER" id="PTHR43777">
    <property type="entry name" value="MOLYBDENUM COFACTOR CYTIDYLYLTRANSFERASE"/>
    <property type="match status" value="1"/>
</dbReference>
<feature type="domain" description="MobA-like NTP transferase" evidence="2">
    <location>
        <begin position="13"/>
        <end position="169"/>
    </location>
</feature>
<dbReference type="Pfam" id="PF12804">
    <property type="entry name" value="NTP_transf_3"/>
    <property type="match status" value="1"/>
</dbReference>
<dbReference type="EMBL" id="PVTQ01000005">
    <property type="protein sequence ID" value="PRY90105.1"/>
    <property type="molecule type" value="Genomic_DNA"/>
</dbReference>
<reference evidence="3 4" key="1">
    <citation type="submission" date="2018-03" db="EMBL/GenBank/DDBJ databases">
        <title>Genomic Encyclopedia of Archaeal and Bacterial Type Strains, Phase II (KMG-II): from individual species to whole genera.</title>
        <authorList>
            <person name="Goeker M."/>
        </authorList>
    </citation>
    <scope>NUCLEOTIDE SEQUENCE [LARGE SCALE GENOMIC DNA]</scope>
    <source>
        <strain evidence="3 4">DSM 100212</strain>
    </source>
</reference>
<accession>A0A2T0WTT2</accession>
<gene>
    <name evidence="3" type="ORF">CLV74_10584</name>
</gene>
<name>A0A2T0WTT2_9RHOB</name>
<keyword evidence="3" id="KW-0548">Nucleotidyltransferase</keyword>
<keyword evidence="3" id="KW-0808">Transferase</keyword>
<protein>
    <submittedName>
        <fullName evidence="3">CTP:molybdopterin cytidylyltransferase MocA</fullName>
    </submittedName>
</protein>
<dbReference type="RefSeq" id="WP_106263928.1">
    <property type="nucleotide sequence ID" value="NZ_PVTQ01000005.1"/>
</dbReference>
<dbReference type="SUPFAM" id="SSF53448">
    <property type="entry name" value="Nucleotide-diphospho-sugar transferases"/>
    <property type="match status" value="1"/>
</dbReference>
<dbReference type="AlphaFoldDB" id="A0A2T0WTT2"/>
<dbReference type="InterPro" id="IPR029044">
    <property type="entry name" value="Nucleotide-diphossugar_trans"/>
</dbReference>